<dbReference type="InterPro" id="IPR052929">
    <property type="entry name" value="RNase_H-like_EbsB-rel"/>
</dbReference>
<dbReference type="Pfam" id="PF13456">
    <property type="entry name" value="RVT_3"/>
    <property type="match status" value="1"/>
</dbReference>
<organism evidence="2 3">
    <name type="scientific">Ficus carica</name>
    <name type="common">Common fig</name>
    <dbReference type="NCBI Taxonomy" id="3494"/>
    <lineage>
        <taxon>Eukaryota</taxon>
        <taxon>Viridiplantae</taxon>
        <taxon>Streptophyta</taxon>
        <taxon>Embryophyta</taxon>
        <taxon>Tracheophyta</taxon>
        <taxon>Spermatophyta</taxon>
        <taxon>Magnoliopsida</taxon>
        <taxon>eudicotyledons</taxon>
        <taxon>Gunneridae</taxon>
        <taxon>Pentapetalae</taxon>
        <taxon>rosids</taxon>
        <taxon>fabids</taxon>
        <taxon>Rosales</taxon>
        <taxon>Moraceae</taxon>
        <taxon>Ficeae</taxon>
        <taxon>Ficus</taxon>
    </lineage>
</organism>
<name>A0AA88ED06_FICCA</name>
<dbReference type="GO" id="GO:0003676">
    <property type="term" value="F:nucleic acid binding"/>
    <property type="evidence" value="ECO:0007669"/>
    <property type="project" value="InterPro"/>
</dbReference>
<sequence>MGVRRRIVDGSTTGVFLDQWLPCPHSFRPITIPSDETKDFTVADLMILGRREWDKEKVEQVLWPVLSSLVLSIPLRNAQGNDGWFWHFDSKGLYKVRSGYRVVMESRRTVSSTVQNPDVAFWKKLWSLAIPPKGVASFGEWSHVYHNPPVETRSEGAEIWQFPTKGRLKLNVDAAIFGSAEVIGIGGVVRDHTGKCCAAFATTITGSFGPYTAECLALHEGLRLVRELGLLVHEVESDALNVVTAVREVEPSLDAEGVVLNDIRELLSILHNPSLTYYAVC</sequence>
<feature type="domain" description="RNase H type-1" evidence="1">
    <location>
        <begin position="171"/>
        <end position="274"/>
    </location>
</feature>
<dbReference type="CDD" id="cd06222">
    <property type="entry name" value="RNase_H_like"/>
    <property type="match status" value="1"/>
</dbReference>
<dbReference type="SUPFAM" id="SSF53098">
    <property type="entry name" value="Ribonuclease H-like"/>
    <property type="match status" value="1"/>
</dbReference>
<dbReference type="AlphaFoldDB" id="A0AA88ED06"/>
<dbReference type="InterPro" id="IPR002156">
    <property type="entry name" value="RNaseH_domain"/>
</dbReference>
<reference evidence="2" key="1">
    <citation type="submission" date="2023-07" db="EMBL/GenBank/DDBJ databases">
        <title>draft genome sequence of fig (Ficus carica).</title>
        <authorList>
            <person name="Takahashi T."/>
            <person name="Nishimura K."/>
        </authorList>
    </citation>
    <scope>NUCLEOTIDE SEQUENCE</scope>
</reference>
<evidence type="ECO:0000313" key="2">
    <source>
        <dbReference type="EMBL" id="GMN70825.1"/>
    </source>
</evidence>
<evidence type="ECO:0000313" key="3">
    <source>
        <dbReference type="Proteomes" id="UP001187192"/>
    </source>
</evidence>
<comment type="caution">
    <text evidence="2">The sequence shown here is derived from an EMBL/GenBank/DDBJ whole genome shotgun (WGS) entry which is preliminary data.</text>
</comment>
<dbReference type="Gene3D" id="3.30.420.10">
    <property type="entry name" value="Ribonuclease H-like superfamily/Ribonuclease H"/>
    <property type="match status" value="1"/>
</dbReference>
<protein>
    <recommendedName>
        <fullName evidence="1">RNase H type-1 domain-containing protein</fullName>
    </recommendedName>
</protein>
<dbReference type="EMBL" id="BTGU01017588">
    <property type="protein sequence ID" value="GMN70825.1"/>
    <property type="molecule type" value="Genomic_DNA"/>
</dbReference>
<dbReference type="PANTHER" id="PTHR47074">
    <property type="entry name" value="BNAC02G40300D PROTEIN"/>
    <property type="match status" value="1"/>
</dbReference>
<dbReference type="InterPro" id="IPR044730">
    <property type="entry name" value="RNase_H-like_dom_plant"/>
</dbReference>
<accession>A0AA88ED06</accession>
<dbReference type="GO" id="GO:0004523">
    <property type="term" value="F:RNA-DNA hybrid ribonuclease activity"/>
    <property type="evidence" value="ECO:0007669"/>
    <property type="project" value="InterPro"/>
</dbReference>
<evidence type="ECO:0000259" key="1">
    <source>
        <dbReference type="Pfam" id="PF13456"/>
    </source>
</evidence>
<gene>
    <name evidence="2" type="ORF">TIFTF001_055476</name>
</gene>
<dbReference type="InterPro" id="IPR012337">
    <property type="entry name" value="RNaseH-like_sf"/>
</dbReference>
<proteinExistence type="predicted"/>
<dbReference type="Proteomes" id="UP001187192">
    <property type="component" value="Unassembled WGS sequence"/>
</dbReference>
<keyword evidence="3" id="KW-1185">Reference proteome</keyword>
<dbReference type="PANTHER" id="PTHR47074:SF11">
    <property type="entry name" value="REVERSE TRANSCRIPTASE-LIKE PROTEIN"/>
    <property type="match status" value="1"/>
</dbReference>
<dbReference type="InterPro" id="IPR036397">
    <property type="entry name" value="RNaseH_sf"/>
</dbReference>